<dbReference type="PANTHER" id="PTHR21301">
    <property type="entry name" value="REVERSE TRANSCRIPTASE"/>
    <property type="match status" value="1"/>
</dbReference>
<protein>
    <recommendedName>
        <fullName evidence="3">Reverse transcriptase domain-containing protein</fullName>
    </recommendedName>
</protein>
<dbReference type="PANTHER" id="PTHR21301:SF12">
    <property type="match status" value="1"/>
</dbReference>
<evidence type="ECO:0000313" key="2">
    <source>
        <dbReference type="Proteomes" id="UP001176940"/>
    </source>
</evidence>
<keyword evidence="2" id="KW-1185">Reference proteome</keyword>
<gene>
    <name evidence="1" type="ORF">RIMI_LOCUS21526062</name>
</gene>
<comment type="caution">
    <text evidence="1">The sequence shown here is derived from an EMBL/GenBank/DDBJ whole genome shotgun (WGS) entry which is preliminary data.</text>
</comment>
<dbReference type="Proteomes" id="UP001176940">
    <property type="component" value="Unassembled WGS sequence"/>
</dbReference>
<name>A0ABN9MLQ8_9NEOB</name>
<evidence type="ECO:0000313" key="1">
    <source>
        <dbReference type="EMBL" id="CAJ0966650.1"/>
    </source>
</evidence>
<accession>A0ABN9MLQ8</accession>
<organism evidence="1 2">
    <name type="scientific">Ranitomeya imitator</name>
    <name type="common">mimic poison frog</name>
    <dbReference type="NCBI Taxonomy" id="111125"/>
    <lineage>
        <taxon>Eukaryota</taxon>
        <taxon>Metazoa</taxon>
        <taxon>Chordata</taxon>
        <taxon>Craniata</taxon>
        <taxon>Vertebrata</taxon>
        <taxon>Euteleostomi</taxon>
        <taxon>Amphibia</taxon>
        <taxon>Batrachia</taxon>
        <taxon>Anura</taxon>
        <taxon>Neobatrachia</taxon>
        <taxon>Hyloidea</taxon>
        <taxon>Dendrobatidae</taxon>
        <taxon>Dendrobatinae</taxon>
        <taxon>Ranitomeya</taxon>
    </lineage>
</organism>
<proteinExistence type="predicted"/>
<reference evidence="1" key="1">
    <citation type="submission" date="2023-07" db="EMBL/GenBank/DDBJ databases">
        <authorList>
            <person name="Stuckert A."/>
        </authorList>
    </citation>
    <scope>NUCLEOTIDE SEQUENCE</scope>
</reference>
<sequence length="294" mass="33622">MIVGKHLQLRTIDNKTKTYLTNYQPVTPVMYILPKIHKNLQNPPGCPMVALTDSILNPLSIFLDKLLTPYTRVTKSFILDTGDFLGKIRNMSNIPCDSLLCTLDVNSLYTSITHDMGIEVVSLTLSEANVDKDSQELCIDFLNLVLRENFFMFEDDFLMQTCGTAMGSNMAPAYANLYMDRFEQDFIYSNPIFQQYALTCYRCIDYIFCIWQGDQTSLLEFYNTINNVISELSFTLVHHKDEVSFLDTKIVNDINDCGKGPSPEKGRQSYPIIEKEGNLLDLYPRHSPPKEIEP</sequence>
<dbReference type="EMBL" id="CAUEEQ010076136">
    <property type="protein sequence ID" value="CAJ0966650.1"/>
    <property type="molecule type" value="Genomic_DNA"/>
</dbReference>
<evidence type="ECO:0008006" key="3">
    <source>
        <dbReference type="Google" id="ProtNLM"/>
    </source>
</evidence>